<evidence type="ECO:0000313" key="3">
    <source>
        <dbReference type="EMBL" id="EJK54296.1"/>
    </source>
</evidence>
<organism evidence="3 4">
    <name type="scientific">Thalassiosira oceanica</name>
    <name type="common">Marine diatom</name>
    <dbReference type="NCBI Taxonomy" id="159749"/>
    <lineage>
        <taxon>Eukaryota</taxon>
        <taxon>Sar</taxon>
        <taxon>Stramenopiles</taxon>
        <taxon>Ochrophyta</taxon>
        <taxon>Bacillariophyta</taxon>
        <taxon>Coscinodiscophyceae</taxon>
        <taxon>Thalassiosirophycidae</taxon>
        <taxon>Thalassiosirales</taxon>
        <taxon>Thalassiosiraceae</taxon>
        <taxon>Thalassiosira</taxon>
    </lineage>
</organism>
<keyword evidence="2" id="KW-0472">Membrane</keyword>
<evidence type="ECO:0000313" key="4">
    <source>
        <dbReference type="Proteomes" id="UP000266841"/>
    </source>
</evidence>
<evidence type="ECO:0000256" key="2">
    <source>
        <dbReference type="SAM" id="Phobius"/>
    </source>
</evidence>
<keyword evidence="2" id="KW-1133">Transmembrane helix</keyword>
<reference evidence="3 4" key="1">
    <citation type="journal article" date="2012" name="Genome Biol.">
        <title>Genome and low-iron response of an oceanic diatom adapted to chronic iron limitation.</title>
        <authorList>
            <person name="Lommer M."/>
            <person name="Specht M."/>
            <person name="Roy A.S."/>
            <person name="Kraemer L."/>
            <person name="Andreson R."/>
            <person name="Gutowska M.A."/>
            <person name="Wolf J."/>
            <person name="Bergner S.V."/>
            <person name="Schilhabel M.B."/>
            <person name="Klostermeier U.C."/>
            <person name="Beiko R.G."/>
            <person name="Rosenstiel P."/>
            <person name="Hippler M."/>
            <person name="Laroche J."/>
        </authorList>
    </citation>
    <scope>NUCLEOTIDE SEQUENCE [LARGE SCALE GENOMIC DNA]</scope>
    <source>
        <strain evidence="3 4">CCMP1005</strain>
    </source>
</reference>
<proteinExistence type="predicted"/>
<dbReference type="Proteomes" id="UP000266841">
    <property type="component" value="Unassembled WGS sequence"/>
</dbReference>
<feature type="compositionally biased region" description="Gly residues" evidence="1">
    <location>
        <begin position="24"/>
        <end position="35"/>
    </location>
</feature>
<dbReference type="AlphaFoldDB" id="K0RZT9"/>
<feature type="compositionally biased region" description="Polar residues" evidence="1">
    <location>
        <begin position="1"/>
        <end position="10"/>
    </location>
</feature>
<keyword evidence="2" id="KW-0812">Transmembrane</keyword>
<protein>
    <submittedName>
        <fullName evidence="3">Uncharacterized protein</fullName>
    </submittedName>
</protein>
<feature type="non-terminal residue" evidence="3">
    <location>
        <position position="98"/>
    </location>
</feature>
<name>K0RZT9_THAOC</name>
<evidence type="ECO:0000256" key="1">
    <source>
        <dbReference type="SAM" id="MobiDB-lite"/>
    </source>
</evidence>
<sequence length="98" mass="10503">MLRQSPSNPGNHVYVLTPARSQGGDNGVPGRGGTGRSFADEDRDFHRRFAALHGHGDSARHRAYLAVVGLGALLIFALVAGQPHQRQHPTRDGQRGDG</sequence>
<gene>
    <name evidence="3" type="ORF">THAOC_26094</name>
</gene>
<feature type="region of interest" description="Disordered" evidence="1">
    <location>
        <begin position="1"/>
        <end position="39"/>
    </location>
</feature>
<comment type="caution">
    <text evidence="3">The sequence shown here is derived from an EMBL/GenBank/DDBJ whole genome shotgun (WGS) entry which is preliminary data.</text>
</comment>
<feature type="transmembrane region" description="Helical" evidence="2">
    <location>
        <begin position="63"/>
        <end position="81"/>
    </location>
</feature>
<keyword evidence="4" id="KW-1185">Reference proteome</keyword>
<dbReference type="EMBL" id="AGNL01036043">
    <property type="protein sequence ID" value="EJK54296.1"/>
    <property type="molecule type" value="Genomic_DNA"/>
</dbReference>
<accession>K0RZT9</accession>